<dbReference type="EMBL" id="CCAG010003471">
    <property type="status" value="NOT_ANNOTATED_CDS"/>
    <property type="molecule type" value="Genomic_DNA"/>
</dbReference>
<keyword evidence="1" id="KW-0732">Signal</keyword>
<name>A0A1B0FGC7_GLOMM</name>
<evidence type="ECO:0000256" key="1">
    <source>
        <dbReference type="SAM" id="SignalP"/>
    </source>
</evidence>
<dbReference type="EnsemblMetazoa" id="GMOY002808-RA">
    <property type="protein sequence ID" value="GMOY002808-PA"/>
    <property type="gene ID" value="GMOY002808"/>
</dbReference>
<dbReference type="VEuPathDB" id="VectorBase:GMOY002808"/>
<proteinExistence type="predicted"/>
<evidence type="ECO:0000313" key="2">
    <source>
        <dbReference type="EnsemblMetazoa" id="GMOY002808-PA"/>
    </source>
</evidence>
<accession>A0A1B0FGC7</accession>
<feature type="signal peptide" evidence="1">
    <location>
        <begin position="1"/>
        <end position="22"/>
    </location>
</feature>
<reference evidence="2" key="1">
    <citation type="submission" date="2020-05" db="UniProtKB">
        <authorList>
            <consortium name="EnsemblMetazoa"/>
        </authorList>
    </citation>
    <scope>IDENTIFICATION</scope>
    <source>
        <strain evidence="2">Yale</strain>
    </source>
</reference>
<feature type="chain" id="PRO_5008407516" evidence="1">
    <location>
        <begin position="23"/>
        <end position="124"/>
    </location>
</feature>
<dbReference type="Proteomes" id="UP000092444">
    <property type="component" value="Unassembled WGS sequence"/>
</dbReference>
<evidence type="ECO:0000313" key="3">
    <source>
        <dbReference type="Proteomes" id="UP000092444"/>
    </source>
</evidence>
<sequence length="124" mass="14258">MRLLVICVVAAVTFTFLAEMEAETLEEMDPLQAKVPKMLNNRVARQSYPNDYYGNSVAYPYDNYRYPNVYGYNGYRRNNRGYGVYGSYGQNRGGGWNGGAEYFLIDMKIICKIIFEQKQKSTGK</sequence>
<organism evidence="2 3">
    <name type="scientific">Glossina morsitans morsitans</name>
    <name type="common">Savannah tsetse fly</name>
    <dbReference type="NCBI Taxonomy" id="37546"/>
    <lineage>
        <taxon>Eukaryota</taxon>
        <taxon>Metazoa</taxon>
        <taxon>Ecdysozoa</taxon>
        <taxon>Arthropoda</taxon>
        <taxon>Hexapoda</taxon>
        <taxon>Insecta</taxon>
        <taxon>Pterygota</taxon>
        <taxon>Neoptera</taxon>
        <taxon>Endopterygota</taxon>
        <taxon>Diptera</taxon>
        <taxon>Brachycera</taxon>
        <taxon>Muscomorpha</taxon>
        <taxon>Hippoboscoidea</taxon>
        <taxon>Glossinidae</taxon>
        <taxon>Glossina</taxon>
    </lineage>
</organism>
<keyword evidence="3" id="KW-1185">Reference proteome</keyword>
<protein>
    <submittedName>
        <fullName evidence="2">Uncharacterized protein</fullName>
    </submittedName>
</protein>
<dbReference type="AlphaFoldDB" id="A0A1B0FGC7"/>